<keyword evidence="4 7" id="KW-0547">Nucleotide-binding</keyword>
<dbReference type="FunFam" id="1.10.510.10:FF:000669">
    <property type="entry name" value="Tau TuBulin Kinase"/>
    <property type="match status" value="1"/>
</dbReference>
<dbReference type="InterPro" id="IPR011009">
    <property type="entry name" value="Kinase-like_dom_sf"/>
</dbReference>
<dbReference type="Gene3D" id="1.10.510.10">
    <property type="entry name" value="Transferase(Phosphotransferase) domain 1"/>
    <property type="match status" value="1"/>
</dbReference>
<evidence type="ECO:0000256" key="7">
    <source>
        <dbReference type="PROSITE-ProRule" id="PRU10141"/>
    </source>
</evidence>
<dbReference type="SUPFAM" id="SSF56112">
    <property type="entry name" value="Protein kinase-like (PK-like)"/>
    <property type="match status" value="1"/>
</dbReference>
<dbReference type="WBParaSite" id="L893_g15835.t1">
    <property type="protein sequence ID" value="L893_g15835.t1"/>
    <property type="gene ID" value="L893_g15835"/>
</dbReference>
<protein>
    <recommendedName>
        <fullName evidence="1">non-specific serine/threonine protein kinase</fullName>
        <ecNumber evidence="1">2.7.11.1</ecNumber>
    </recommendedName>
</protein>
<evidence type="ECO:0000256" key="2">
    <source>
        <dbReference type="ARBA" id="ARBA00022527"/>
    </source>
</evidence>
<dbReference type="Pfam" id="PF00069">
    <property type="entry name" value="Pkinase"/>
    <property type="match status" value="1"/>
</dbReference>
<evidence type="ECO:0000256" key="4">
    <source>
        <dbReference type="ARBA" id="ARBA00022741"/>
    </source>
</evidence>
<comment type="similarity">
    <text evidence="8">Belongs to the protein kinase superfamily.</text>
</comment>
<name>A0A1I7YFE6_9BILA</name>
<dbReference type="AlphaFoldDB" id="A0A1I7YFE6"/>
<dbReference type="GO" id="GO:0005524">
    <property type="term" value="F:ATP binding"/>
    <property type="evidence" value="ECO:0007669"/>
    <property type="project" value="UniProtKB-UniRule"/>
</dbReference>
<dbReference type="InterPro" id="IPR047916">
    <property type="entry name" value="TTBK_Asator-like_STKc"/>
</dbReference>
<accession>A0A1I7YFE6</accession>
<dbReference type="Proteomes" id="UP000095287">
    <property type="component" value="Unplaced"/>
</dbReference>
<evidence type="ECO:0000256" key="5">
    <source>
        <dbReference type="ARBA" id="ARBA00022777"/>
    </source>
</evidence>
<evidence type="ECO:0000256" key="3">
    <source>
        <dbReference type="ARBA" id="ARBA00022679"/>
    </source>
</evidence>
<evidence type="ECO:0000256" key="1">
    <source>
        <dbReference type="ARBA" id="ARBA00012513"/>
    </source>
</evidence>
<evidence type="ECO:0000256" key="6">
    <source>
        <dbReference type="ARBA" id="ARBA00022840"/>
    </source>
</evidence>
<dbReference type="InterPro" id="IPR017441">
    <property type="entry name" value="Protein_kinase_ATP_BS"/>
</dbReference>
<evidence type="ECO:0000313" key="10">
    <source>
        <dbReference type="Proteomes" id="UP000095287"/>
    </source>
</evidence>
<proteinExistence type="inferred from homology"/>
<evidence type="ECO:0000259" key="9">
    <source>
        <dbReference type="PROSITE" id="PS50011"/>
    </source>
</evidence>
<dbReference type="PROSITE" id="PS00107">
    <property type="entry name" value="PROTEIN_KINASE_ATP"/>
    <property type="match status" value="1"/>
</dbReference>
<reference evidence="11" key="1">
    <citation type="submission" date="2016-11" db="UniProtKB">
        <authorList>
            <consortium name="WormBaseParasite"/>
        </authorList>
    </citation>
    <scope>IDENTIFICATION</scope>
</reference>
<dbReference type="CDD" id="cd14017">
    <property type="entry name" value="STKc_TTBK"/>
    <property type="match status" value="1"/>
</dbReference>
<evidence type="ECO:0000313" key="11">
    <source>
        <dbReference type="WBParaSite" id="L893_g15835.t1"/>
    </source>
</evidence>
<dbReference type="GO" id="GO:0004674">
    <property type="term" value="F:protein serine/threonine kinase activity"/>
    <property type="evidence" value="ECO:0007669"/>
    <property type="project" value="UniProtKB-KW"/>
</dbReference>
<keyword evidence="2 8" id="KW-0723">Serine/threonine-protein kinase</keyword>
<keyword evidence="3" id="KW-0808">Transferase</keyword>
<dbReference type="InterPro" id="IPR000719">
    <property type="entry name" value="Prot_kinase_dom"/>
</dbReference>
<feature type="domain" description="Protein kinase" evidence="9">
    <location>
        <begin position="17"/>
        <end position="307"/>
    </location>
</feature>
<dbReference type="PANTHER" id="PTHR11909">
    <property type="entry name" value="CASEIN KINASE-RELATED"/>
    <property type="match status" value="1"/>
</dbReference>
<feature type="binding site" evidence="7">
    <location>
        <position position="44"/>
    </location>
    <ligand>
        <name>ATP</name>
        <dbReference type="ChEBI" id="CHEBI:30616"/>
    </ligand>
</feature>
<keyword evidence="10" id="KW-1185">Reference proteome</keyword>
<dbReference type="SMART" id="SM00220">
    <property type="entry name" value="S_TKc"/>
    <property type="match status" value="1"/>
</dbReference>
<dbReference type="PROSITE" id="PS50011">
    <property type="entry name" value="PROTEIN_KINASE_DOM"/>
    <property type="match status" value="1"/>
</dbReference>
<dbReference type="InterPro" id="IPR050235">
    <property type="entry name" value="CK1_Ser-Thr_kinase"/>
</dbReference>
<dbReference type="EC" id="2.7.11.1" evidence="1"/>
<keyword evidence="6 7" id="KW-0067">ATP-binding</keyword>
<evidence type="ECO:0000256" key="8">
    <source>
        <dbReference type="RuleBase" id="RU000304"/>
    </source>
</evidence>
<keyword evidence="5" id="KW-0418">Kinase</keyword>
<dbReference type="InterPro" id="IPR008271">
    <property type="entry name" value="Ser/Thr_kinase_AS"/>
</dbReference>
<sequence length="307" mass="34900">MAAELVQLNPGTQVERWTIDKKLGEGGFGAVYRVSDPTGQYALKVEGVNEQIQVLKMEVFVLSELNKRGGRHFCKIEDKGRYGSFNYVVMTLVGKSLQDLRKEGPGQHMSMGTAIGAGIQCLEALEDLHGIGYLHRDVKPGNYTIGRPELNELRKVYVLDFGMCRKFTNEQGVIRKPRAAAGFRGTVRYAPISCHLQRELCRKDDVETWVYMQVELTTGNLPWKNVQDMNQVGEYKKKCRQEPFIKELFGGCPRELVEVCQYVDSLKYYDTPNYQMIYGLMRKAFTSMGVQEFPYDWEKPAMGGGAF</sequence>
<dbReference type="PROSITE" id="PS00108">
    <property type="entry name" value="PROTEIN_KINASE_ST"/>
    <property type="match status" value="1"/>
</dbReference>
<organism evidence="10 11">
    <name type="scientific">Steinernema glaseri</name>
    <dbReference type="NCBI Taxonomy" id="37863"/>
    <lineage>
        <taxon>Eukaryota</taxon>
        <taxon>Metazoa</taxon>
        <taxon>Ecdysozoa</taxon>
        <taxon>Nematoda</taxon>
        <taxon>Chromadorea</taxon>
        <taxon>Rhabditida</taxon>
        <taxon>Tylenchina</taxon>
        <taxon>Panagrolaimomorpha</taxon>
        <taxon>Strongyloidoidea</taxon>
        <taxon>Steinernematidae</taxon>
        <taxon>Steinernema</taxon>
    </lineage>
</organism>